<protein>
    <recommendedName>
        <fullName evidence="5">DUF58 domain-containing protein</fullName>
    </recommendedName>
</protein>
<keyword evidence="2" id="KW-0472">Membrane</keyword>
<evidence type="ECO:0000256" key="2">
    <source>
        <dbReference type="SAM" id="Phobius"/>
    </source>
</evidence>
<evidence type="ECO:0000256" key="1">
    <source>
        <dbReference type="SAM" id="MobiDB-lite"/>
    </source>
</evidence>
<keyword evidence="2" id="KW-1133">Transmembrane helix</keyword>
<feature type="region of interest" description="Disordered" evidence="1">
    <location>
        <begin position="359"/>
        <end position="379"/>
    </location>
</feature>
<organism evidence="3 4">
    <name type="scientific">Neorhodopirellula lusitana</name>
    <dbReference type="NCBI Taxonomy" id="445327"/>
    <lineage>
        <taxon>Bacteria</taxon>
        <taxon>Pseudomonadati</taxon>
        <taxon>Planctomycetota</taxon>
        <taxon>Planctomycetia</taxon>
        <taxon>Pirellulales</taxon>
        <taxon>Pirellulaceae</taxon>
        <taxon>Neorhodopirellula</taxon>
    </lineage>
</organism>
<reference evidence="3 4" key="1">
    <citation type="submission" date="2017-05" db="EMBL/GenBank/DDBJ databases">
        <authorList>
            <person name="Varghese N."/>
            <person name="Submissions S."/>
        </authorList>
    </citation>
    <scope>NUCLEOTIDE SEQUENCE [LARGE SCALE GENOMIC DNA]</scope>
    <source>
        <strain evidence="3 4">DSM 25457</strain>
    </source>
</reference>
<keyword evidence="2" id="KW-0812">Transmembrane</keyword>
<name>A0ABY1Q9K0_9BACT</name>
<feature type="transmembrane region" description="Helical" evidence="2">
    <location>
        <begin position="32"/>
        <end position="51"/>
    </location>
</feature>
<dbReference type="EMBL" id="FXUG01000008">
    <property type="protein sequence ID" value="SMP63214.1"/>
    <property type="molecule type" value="Genomic_DNA"/>
</dbReference>
<evidence type="ECO:0000313" key="3">
    <source>
        <dbReference type="EMBL" id="SMP63214.1"/>
    </source>
</evidence>
<dbReference type="PANTHER" id="PTHR34351:SF1">
    <property type="entry name" value="SLR1927 PROTEIN"/>
    <property type="match status" value="1"/>
</dbReference>
<comment type="caution">
    <text evidence="3">The sequence shown here is derived from an EMBL/GenBank/DDBJ whole genome shotgun (WGS) entry which is preliminary data.</text>
</comment>
<evidence type="ECO:0008006" key="5">
    <source>
        <dbReference type="Google" id="ProtNLM"/>
    </source>
</evidence>
<proteinExistence type="predicted"/>
<accession>A0ABY1Q9K0</accession>
<gene>
    <name evidence="3" type="ORF">SAMN06265222_10838</name>
</gene>
<feature type="compositionally biased region" description="Basic and acidic residues" evidence="1">
    <location>
        <begin position="368"/>
        <end position="378"/>
    </location>
</feature>
<keyword evidence="4" id="KW-1185">Reference proteome</keyword>
<dbReference type="Proteomes" id="UP001158067">
    <property type="component" value="Unassembled WGS sequence"/>
</dbReference>
<sequence length="399" mass="44513">MGRSRRNRIDVSLRVLSWLNPIRWLRSLRRSLTPASVTLLLIGIISLNIVWGYPWLGMFAACFACLVVGRAVNYFASPRLKAFVQSARAVPVGCDLAVPTRLVNQRRLPAMDLIFEQTHHCRYVGSLGEVAITPTLRFSRRGKHALPAILVDSYFPFYLFRERQWVASDASIVVTPKRLFREQDSDWLELELTLKGLASQAAQGDQIHYIGSREYREGVPVRRWDFSSWARLGKPILREFSTPAAKSVRVVIDCVRPQSASPDSDVESSGRLSRWLQKCKPTSKEEAAKETGSDTDFEHALSLAAAAVETLVQSGAAVVLEVRSMGDANDRPQLYRCEAGSDPVELLVVLGNAQAEYIDDQSYQNRQPRTEGPTRQRDQATVVIEPGQAVKVAVGAGEY</sequence>
<evidence type="ECO:0000313" key="4">
    <source>
        <dbReference type="Proteomes" id="UP001158067"/>
    </source>
</evidence>
<dbReference type="PANTHER" id="PTHR34351">
    <property type="entry name" value="SLR1927 PROTEIN-RELATED"/>
    <property type="match status" value="1"/>
</dbReference>